<evidence type="ECO:0000256" key="1">
    <source>
        <dbReference type="ARBA" id="ARBA00022679"/>
    </source>
</evidence>
<dbReference type="SUPFAM" id="SSF52777">
    <property type="entry name" value="CoA-dependent acyltransferases"/>
    <property type="match status" value="1"/>
</dbReference>
<dbReference type="Gene3D" id="3.30.559.10">
    <property type="entry name" value="Chloramphenicol acetyltransferase-like domain"/>
    <property type="match status" value="2"/>
</dbReference>
<evidence type="ECO:0000256" key="2">
    <source>
        <dbReference type="ARBA" id="ARBA00023315"/>
    </source>
</evidence>
<feature type="non-terminal residue" evidence="3">
    <location>
        <position position="1"/>
    </location>
</feature>
<comment type="caution">
    <text evidence="3">The sequence shown here is derived from an EMBL/GenBank/DDBJ whole genome shotgun (WGS) entry which is preliminary data.</text>
</comment>
<dbReference type="InterPro" id="IPR051504">
    <property type="entry name" value="Plant_metabolite_acyltrans"/>
</dbReference>
<sequence>MGGSRVRVVNVSRVHPAQTGNPSPPCHGEYKLSFLDVVHIAKRPIQRLFLFDGPDLPPFPSIVSTLRSSLAATLAVFLPLAGKLAFRGASNSNDGDVVVIDCSPDAISSGVQFVEAEFSDDMRRLARDSEHDTDAFEQLVPNLEAAQTSLPAPVLAVQVTRAAGAVALGVAIHHAVADGHAVWQFMRAWSTRAREGSLAGAGLPTPTFDRAGVRHPKGGELARALLRLFAPELPLLRPAPTLDTTAQQQSRRTFVLRAKEIQTLKQHILQQIRVLTGSEPSKPPSTYVAVTSLVWTSLVRAKTAQHNAEDADFYFMVSADCRRRLRPQLGDGFFGNCVTAFFARARHSDLRDGVAGLARAASAIQDAIREHLEDLGDHPLSEFERFLAAYRAVPRERLSAVGSSHRFMAYQTDFGWGAPTRVELVSLFARELVTLLGAREQGAVQVSVALDRAVMEAFAACFVVPAPTSSDGE</sequence>
<dbReference type="Pfam" id="PF02458">
    <property type="entry name" value="Transferase"/>
    <property type="match status" value="1"/>
</dbReference>
<dbReference type="OrthoDB" id="670084at2759"/>
<gene>
    <name evidence="3" type="ORF">EJB05_42887</name>
</gene>
<name>A0A5J9TDI3_9POAL</name>
<dbReference type="InterPro" id="IPR023213">
    <property type="entry name" value="CAT-like_dom_sf"/>
</dbReference>
<dbReference type="EMBL" id="RWGY01000039">
    <property type="protein sequence ID" value="TVU09415.1"/>
    <property type="molecule type" value="Genomic_DNA"/>
</dbReference>
<keyword evidence="4" id="KW-1185">Reference proteome</keyword>
<dbReference type="AlphaFoldDB" id="A0A5J9TDI3"/>
<evidence type="ECO:0000313" key="3">
    <source>
        <dbReference type="EMBL" id="TVU09415.1"/>
    </source>
</evidence>
<dbReference type="Gramene" id="TVU09415">
    <property type="protein sequence ID" value="TVU09415"/>
    <property type="gene ID" value="EJB05_42887"/>
</dbReference>
<proteinExistence type="predicted"/>
<dbReference type="PANTHER" id="PTHR31625">
    <property type="match status" value="1"/>
</dbReference>
<dbReference type="GO" id="GO:0016747">
    <property type="term" value="F:acyltransferase activity, transferring groups other than amino-acyl groups"/>
    <property type="evidence" value="ECO:0007669"/>
    <property type="project" value="UniProtKB-ARBA"/>
</dbReference>
<reference evidence="3 4" key="1">
    <citation type="journal article" date="2019" name="Sci. Rep.">
        <title>A high-quality genome of Eragrostis curvula grass provides insights into Poaceae evolution and supports new strategies to enhance forage quality.</title>
        <authorList>
            <person name="Carballo J."/>
            <person name="Santos B.A.C.M."/>
            <person name="Zappacosta D."/>
            <person name="Garbus I."/>
            <person name="Selva J.P."/>
            <person name="Gallo C.A."/>
            <person name="Diaz A."/>
            <person name="Albertini E."/>
            <person name="Caccamo M."/>
            <person name="Echenique V."/>
        </authorList>
    </citation>
    <scope>NUCLEOTIDE SEQUENCE [LARGE SCALE GENOMIC DNA]</scope>
    <source>
        <strain evidence="4">cv. Victoria</strain>
        <tissue evidence="3">Leaf</tissue>
    </source>
</reference>
<organism evidence="3 4">
    <name type="scientific">Eragrostis curvula</name>
    <name type="common">weeping love grass</name>
    <dbReference type="NCBI Taxonomy" id="38414"/>
    <lineage>
        <taxon>Eukaryota</taxon>
        <taxon>Viridiplantae</taxon>
        <taxon>Streptophyta</taxon>
        <taxon>Embryophyta</taxon>
        <taxon>Tracheophyta</taxon>
        <taxon>Spermatophyta</taxon>
        <taxon>Magnoliopsida</taxon>
        <taxon>Liliopsida</taxon>
        <taxon>Poales</taxon>
        <taxon>Poaceae</taxon>
        <taxon>PACMAD clade</taxon>
        <taxon>Chloridoideae</taxon>
        <taxon>Eragrostideae</taxon>
        <taxon>Eragrostidinae</taxon>
        <taxon>Eragrostis</taxon>
    </lineage>
</organism>
<dbReference type="Proteomes" id="UP000324897">
    <property type="component" value="Chromosome 3"/>
</dbReference>
<keyword evidence="2" id="KW-0012">Acyltransferase</keyword>
<evidence type="ECO:0000313" key="4">
    <source>
        <dbReference type="Proteomes" id="UP000324897"/>
    </source>
</evidence>
<protein>
    <submittedName>
        <fullName evidence="3">Uncharacterized protein</fullName>
    </submittedName>
</protein>
<keyword evidence="1" id="KW-0808">Transferase</keyword>
<accession>A0A5J9TDI3</accession>